<feature type="region of interest" description="Disordered" evidence="1">
    <location>
        <begin position="1"/>
        <end position="72"/>
    </location>
</feature>
<dbReference type="Proteomes" id="UP000218731">
    <property type="component" value="Plasmid pKF715A"/>
</dbReference>
<feature type="region of interest" description="Disordered" evidence="1">
    <location>
        <begin position="328"/>
        <end position="367"/>
    </location>
</feature>
<gene>
    <name evidence="2" type="ORF">KF715C_pA2960</name>
</gene>
<name>A0A1L7NMV6_PSEPU</name>
<geneLocation type="plasmid" evidence="3">
    <name>pkf715a dna</name>
</geneLocation>
<reference evidence="2 3" key="1">
    <citation type="submission" date="2015-11" db="EMBL/GenBank/DDBJ databases">
        <title>Complete genome sequencing of a biphenyl-degrading bacterium, Pseudomonas putida KF715 (=NBRC110667).</title>
        <authorList>
            <person name="Suenaga H."/>
            <person name="Fujihara N."/>
            <person name="Watanabe T."/>
            <person name="Hirose J."/>
            <person name="Kimura N."/>
            <person name="Yamazoe A."/>
            <person name="Hosoyama A."/>
            <person name="Shimodaira J."/>
            <person name="Furukawa K."/>
        </authorList>
    </citation>
    <scope>NUCLEOTIDE SEQUENCE [LARGE SCALE GENOMIC DNA]</scope>
    <source>
        <strain evidence="2 3">KF715</strain>
        <plasmid evidence="3">Plasmid pkf715a dna</plasmid>
    </source>
</reference>
<feature type="compositionally biased region" description="Polar residues" evidence="1">
    <location>
        <begin position="125"/>
        <end position="136"/>
    </location>
</feature>
<evidence type="ECO:0000256" key="1">
    <source>
        <dbReference type="SAM" id="MobiDB-lite"/>
    </source>
</evidence>
<dbReference type="RefSeq" id="WP_096427079.1">
    <property type="nucleotide sequence ID" value="NZ_AP015030.1"/>
</dbReference>
<feature type="compositionally biased region" description="Polar residues" evidence="1">
    <location>
        <begin position="269"/>
        <end position="284"/>
    </location>
</feature>
<feature type="region of interest" description="Disordered" evidence="1">
    <location>
        <begin position="257"/>
        <end position="288"/>
    </location>
</feature>
<dbReference type="EMBL" id="AP015030">
    <property type="protein sequence ID" value="BAW26801.1"/>
    <property type="molecule type" value="Genomic_DNA"/>
</dbReference>
<protein>
    <submittedName>
        <fullName evidence="2">Uncharacterized protein</fullName>
    </submittedName>
</protein>
<accession>A0A1L7NMV6</accession>
<proteinExistence type="predicted"/>
<feature type="compositionally biased region" description="Low complexity" evidence="1">
    <location>
        <begin position="341"/>
        <end position="356"/>
    </location>
</feature>
<evidence type="ECO:0000313" key="2">
    <source>
        <dbReference type="EMBL" id="BAW26801.1"/>
    </source>
</evidence>
<sequence>MSDKTNMLGNLGSRIRDGLSRMNQDAKDKAEGKKGSSTPENESIGAPDETMDEALAAESRTEKDRISAVPEDEIDDALIIEMEPQEQKPKPKGLDNKQKLLVLGAMAIAGIYWQFQSPAPMPTEQAGSEQAQNQGQLEVPAGEEVDGPTFDLAGPADDESPIQTTSRTSSLDELGFGVPAEGGKDAANDPIGTDLLTADLDEQLTSLGDDGNEILDPFTGKVKTEPAAALQVTGANEVKAEPTLNVEADLGLIGASDANPFDAPDSKSTELSGTQIKNADSSSGELKDQGANADVANLNAKLAEKDGRIGELENEVGKLKTELAKAKDEVAKLTSRPSPSAKTTKTQPAKPTTAAQRSPSTNRVASAPKAIARPRICVTAVAQAARNCTTCVPHAFITHRGAEDMVGQGDFIEGLRVNIVGDRLDLQNAKGDVVHKFWSSPNGCAAS</sequence>
<keyword evidence="2" id="KW-0614">Plasmid</keyword>
<feature type="compositionally biased region" description="Basic and acidic residues" evidence="1">
    <location>
        <begin position="14"/>
        <end position="34"/>
    </location>
</feature>
<organism evidence="2 3">
    <name type="scientific">Pseudomonas putida</name>
    <name type="common">Arthrobacter siderocapsulatus</name>
    <dbReference type="NCBI Taxonomy" id="303"/>
    <lineage>
        <taxon>Bacteria</taxon>
        <taxon>Pseudomonadati</taxon>
        <taxon>Pseudomonadota</taxon>
        <taxon>Gammaproteobacteria</taxon>
        <taxon>Pseudomonadales</taxon>
        <taxon>Pseudomonadaceae</taxon>
        <taxon>Pseudomonas</taxon>
    </lineage>
</organism>
<feature type="region of interest" description="Disordered" evidence="1">
    <location>
        <begin position="119"/>
        <end position="191"/>
    </location>
</feature>
<dbReference type="AlphaFoldDB" id="A0A1L7NMV6"/>
<feature type="compositionally biased region" description="Polar residues" evidence="1">
    <location>
        <begin position="161"/>
        <end position="171"/>
    </location>
</feature>
<evidence type="ECO:0000313" key="3">
    <source>
        <dbReference type="Proteomes" id="UP000218731"/>
    </source>
</evidence>